<proteinExistence type="predicted"/>
<keyword evidence="1" id="KW-0863">Zinc-finger</keyword>
<keyword evidence="5" id="KW-1185">Reference proteome</keyword>
<evidence type="ECO:0000256" key="1">
    <source>
        <dbReference type="PROSITE-ProRule" id="PRU00047"/>
    </source>
</evidence>
<evidence type="ECO:0000256" key="2">
    <source>
        <dbReference type="SAM" id="MobiDB-lite"/>
    </source>
</evidence>
<keyword evidence="1" id="KW-0862">Zinc</keyword>
<evidence type="ECO:0000313" key="5">
    <source>
        <dbReference type="Proteomes" id="UP000565441"/>
    </source>
</evidence>
<protein>
    <recommendedName>
        <fullName evidence="3">CCHC-type domain-containing protein</fullName>
    </recommendedName>
</protein>
<sequence length="422" mass="46542">MPSNVEPFWGDRPDESGQDFLRAFNRAMGDKTDEVKRKLFVNYLHADGEADEWYAALPANIQGDWAQIEREFHLRWPRATVARKTAMEYEEEILALKLKEESVGLKETVAGREVYTHIVWADRMAALVTRAGHMTGATYIGLVRRGLPGLIREKVVGTPLNWTAFLATVRAVDIDHIRDGAAELRKERERQKRMDERMRTLEALSSPTRAIRTQLANTSTVTTPHRGRQSGGNDSNPFLDRGGGQGSLTYGAATPAAGGGAGGRDGGGTGARIQRPAPTEADRVALRARLAEMVHHPNTEAGRTAHQAQQRAWIERHGAETRVTVLTPYPLRPGTLPPNSNECFGCGLTGHIAPRCTLPAERRLNVREADWRAICRSVLRIPFATPVRYVVIDDYGGVATVEPSAYIEEIDENQGNGEGPSE</sequence>
<organism evidence="4 5">
    <name type="scientific">Tricholomella constricta</name>
    <dbReference type="NCBI Taxonomy" id="117010"/>
    <lineage>
        <taxon>Eukaryota</taxon>
        <taxon>Fungi</taxon>
        <taxon>Dikarya</taxon>
        <taxon>Basidiomycota</taxon>
        <taxon>Agaricomycotina</taxon>
        <taxon>Agaricomycetes</taxon>
        <taxon>Agaricomycetidae</taxon>
        <taxon>Agaricales</taxon>
        <taxon>Tricholomatineae</taxon>
        <taxon>Lyophyllaceae</taxon>
        <taxon>Tricholomella</taxon>
    </lineage>
</organism>
<evidence type="ECO:0000259" key="3">
    <source>
        <dbReference type="PROSITE" id="PS50158"/>
    </source>
</evidence>
<feature type="domain" description="CCHC-type" evidence="3">
    <location>
        <begin position="343"/>
        <end position="356"/>
    </location>
</feature>
<name>A0A8H5GM89_9AGAR</name>
<dbReference type="EMBL" id="JAACJP010000066">
    <property type="protein sequence ID" value="KAF5367639.1"/>
    <property type="molecule type" value="Genomic_DNA"/>
</dbReference>
<dbReference type="Proteomes" id="UP000565441">
    <property type="component" value="Unassembled WGS sequence"/>
</dbReference>
<gene>
    <name evidence="4" type="ORF">D9615_010581</name>
</gene>
<reference evidence="4 5" key="1">
    <citation type="journal article" date="2020" name="ISME J.">
        <title>Uncovering the hidden diversity of litter-decomposition mechanisms in mushroom-forming fungi.</title>
        <authorList>
            <person name="Floudas D."/>
            <person name="Bentzer J."/>
            <person name="Ahren D."/>
            <person name="Johansson T."/>
            <person name="Persson P."/>
            <person name="Tunlid A."/>
        </authorList>
    </citation>
    <scope>NUCLEOTIDE SEQUENCE [LARGE SCALE GENOMIC DNA]</scope>
    <source>
        <strain evidence="4 5">CBS 661.87</strain>
    </source>
</reference>
<dbReference type="OrthoDB" id="2678560at2759"/>
<feature type="compositionally biased region" description="Gly residues" evidence="2">
    <location>
        <begin position="257"/>
        <end position="270"/>
    </location>
</feature>
<dbReference type="GO" id="GO:0008270">
    <property type="term" value="F:zinc ion binding"/>
    <property type="evidence" value="ECO:0007669"/>
    <property type="project" value="UniProtKB-KW"/>
</dbReference>
<dbReference type="PROSITE" id="PS50158">
    <property type="entry name" value="ZF_CCHC"/>
    <property type="match status" value="1"/>
</dbReference>
<dbReference type="GO" id="GO:0003676">
    <property type="term" value="F:nucleic acid binding"/>
    <property type="evidence" value="ECO:0007669"/>
    <property type="project" value="InterPro"/>
</dbReference>
<evidence type="ECO:0000313" key="4">
    <source>
        <dbReference type="EMBL" id="KAF5367639.1"/>
    </source>
</evidence>
<feature type="region of interest" description="Disordered" evidence="2">
    <location>
        <begin position="219"/>
        <end position="280"/>
    </location>
</feature>
<comment type="caution">
    <text evidence="4">The sequence shown here is derived from an EMBL/GenBank/DDBJ whole genome shotgun (WGS) entry which is preliminary data.</text>
</comment>
<accession>A0A8H5GM89</accession>
<dbReference type="AlphaFoldDB" id="A0A8H5GM89"/>
<keyword evidence="1" id="KW-0479">Metal-binding</keyword>
<dbReference type="InterPro" id="IPR001878">
    <property type="entry name" value="Znf_CCHC"/>
</dbReference>